<dbReference type="PANTHER" id="PTHR10629">
    <property type="entry name" value="CYTOSINE-SPECIFIC METHYLTRANSFERASE"/>
    <property type="match status" value="1"/>
</dbReference>
<comment type="caution">
    <text evidence="8">The sequence shown here is derived from an EMBL/GenBank/DDBJ whole genome shotgun (WGS) entry which is preliminary data.</text>
</comment>
<dbReference type="InterPro" id="IPR001525">
    <property type="entry name" value="C5_MeTfrase"/>
</dbReference>
<dbReference type="PANTHER" id="PTHR10629:SF52">
    <property type="entry name" value="DNA (CYTOSINE-5)-METHYLTRANSFERASE 1"/>
    <property type="match status" value="1"/>
</dbReference>
<dbReference type="PRINTS" id="PR00105">
    <property type="entry name" value="C5METTRFRASE"/>
</dbReference>
<dbReference type="Pfam" id="PF00145">
    <property type="entry name" value="DNA_methylase"/>
    <property type="match status" value="1"/>
</dbReference>
<organism evidence="8 9">
    <name type="scientific">Lactococcus lactis subsp. lactis</name>
    <name type="common">Streptococcus lactis</name>
    <dbReference type="NCBI Taxonomy" id="1360"/>
    <lineage>
        <taxon>Bacteria</taxon>
        <taxon>Bacillati</taxon>
        <taxon>Bacillota</taxon>
        <taxon>Bacilli</taxon>
        <taxon>Lactobacillales</taxon>
        <taxon>Streptococcaceae</taxon>
        <taxon>Lactococcus</taxon>
    </lineage>
</organism>
<proteinExistence type="inferred from homology"/>
<reference evidence="9" key="1">
    <citation type="submission" date="2015-10" db="EMBL/GenBank/DDBJ databases">
        <title>Draft Genome Sequences of 11 Lactococcus lactis subspecies cremoris strains.</title>
        <authorList>
            <person name="Wels M."/>
            <person name="Backus L."/>
            <person name="Boekhorst J."/>
            <person name="Dijkstra A."/>
            <person name="Beerthuizen M."/>
            <person name="Kelly W."/>
            <person name="Siezen R."/>
            <person name="Bachmann H."/>
            <person name="Van Hijum S."/>
        </authorList>
    </citation>
    <scope>NUCLEOTIDE SEQUENCE [LARGE SCALE GENOMIC DNA]</scope>
    <source>
        <strain evidence="9">N42</strain>
    </source>
</reference>
<dbReference type="InterPro" id="IPR029063">
    <property type="entry name" value="SAM-dependent_MTases_sf"/>
</dbReference>
<gene>
    <name evidence="8" type="ORF">N42_1408</name>
</gene>
<evidence type="ECO:0000256" key="3">
    <source>
        <dbReference type="ARBA" id="ARBA00022679"/>
    </source>
</evidence>
<dbReference type="EC" id="2.1.1.37" evidence="1"/>
<evidence type="ECO:0000256" key="7">
    <source>
        <dbReference type="RuleBase" id="RU000416"/>
    </source>
</evidence>
<dbReference type="Proteomes" id="UP000052991">
    <property type="component" value="Unassembled WGS sequence"/>
</dbReference>
<dbReference type="NCBIfam" id="TIGR00675">
    <property type="entry name" value="dcm"/>
    <property type="match status" value="1"/>
</dbReference>
<dbReference type="GO" id="GO:0003886">
    <property type="term" value="F:DNA (cytosine-5-)-methyltransferase activity"/>
    <property type="evidence" value="ECO:0007669"/>
    <property type="project" value="UniProtKB-EC"/>
</dbReference>
<dbReference type="InterPro" id="IPR050390">
    <property type="entry name" value="C5-Methyltransferase"/>
</dbReference>
<dbReference type="GO" id="GO:0009307">
    <property type="term" value="P:DNA restriction-modification system"/>
    <property type="evidence" value="ECO:0007669"/>
    <property type="project" value="UniProtKB-KW"/>
</dbReference>
<dbReference type="Gene3D" id="3.40.50.150">
    <property type="entry name" value="Vaccinia Virus protein VP39"/>
    <property type="match status" value="1"/>
</dbReference>
<protein>
    <recommendedName>
        <fullName evidence="1">DNA (cytosine-5-)-methyltransferase</fullName>
        <ecNumber evidence="1">2.1.1.37</ecNumber>
    </recommendedName>
</protein>
<keyword evidence="4 6" id="KW-0949">S-adenosyl-L-methionine</keyword>
<evidence type="ECO:0000313" key="8">
    <source>
        <dbReference type="EMBL" id="KSU26873.1"/>
    </source>
</evidence>
<evidence type="ECO:0000256" key="5">
    <source>
        <dbReference type="ARBA" id="ARBA00022747"/>
    </source>
</evidence>
<dbReference type="GO" id="GO:0003677">
    <property type="term" value="F:DNA binding"/>
    <property type="evidence" value="ECO:0007669"/>
    <property type="project" value="TreeGrafter"/>
</dbReference>
<evidence type="ECO:0000256" key="6">
    <source>
        <dbReference type="PROSITE-ProRule" id="PRU01016"/>
    </source>
</evidence>
<evidence type="ECO:0000256" key="1">
    <source>
        <dbReference type="ARBA" id="ARBA00011975"/>
    </source>
</evidence>
<feature type="active site" evidence="6">
    <location>
        <position position="82"/>
    </location>
</feature>
<dbReference type="Gene3D" id="3.90.120.10">
    <property type="entry name" value="DNA Methylase, subunit A, domain 2"/>
    <property type="match status" value="1"/>
</dbReference>
<sequence length="352" mass="40046">MNMEINAIDLFCGVGGLTYGVQKAGINVVAGFDFESSCQFAYEHNNKAKFVHRNIKELKDDELLSYYPADTEIKIMIGCAPCQPFSAYSHRYKESESKREKMDLLDYFGKQIKLVKPDIVSMENVPQLVREPIFERFLETLTDEGYKFKYKIAFAPAYGVPQNRKRLLLLASKFGDISFEEELDQNSYPTVRDAIFNLPKIEAGQSDPLDPLHRSRKLSVLNLERIKNSKPGGTWRDWDESLLPNCYKKKSGASFGSVYGRLEWDKPSSTITTQFPGYGNGRFGHPEQNRALSLREGAILQSFPRSYQFIEDEKNYAVSKIAMQIGNAVPPKLGEVIGRSIIKHLEKVNVKK</sequence>
<dbReference type="PATRIC" id="fig|1360.116.peg.1161"/>
<keyword evidence="3 6" id="KW-0808">Transferase</keyword>
<evidence type="ECO:0000313" key="9">
    <source>
        <dbReference type="Proteomes" id="UP000052991"/>
    </source>
</evidence>
<name>A0A0V8EMZ8_LACLL</name>
<dbReference type="AlphaFoldDB" id="A0A0V8EMZ8"/>
<dbReference type="SUPFAM" id="SSF53335">
    <property type="entry name" value="S-adenosyl-L-methionine-dependent methyltransferases"/>
    <property type="match status" value="1"/>
</dbReference>
<dbReference type="EMBL" id="LKLW01000087">
    <property type="protein sequence ID" value="KSU26873.1"/>
    <property type="molecule type" value="Genomic_DNA"/>
</dbReference>
<keyword evidence="5" id="KW-0680">Restriction system</keyword>
<dbReference type="REBASE" id="194079">
    <property type="entry name" value="M.LlaN42ORF1408P"/>
</dbReference>
<keyword evidence="2 6" id="KW-0489">Methyltransferase</keyword>
<dbReference type="GO" id="GO:0044027">
    <property type="term" value="P:negative regulation of gene expression via chromosomal CpG island methylation"/>
    <property type="evidence" value="ECO:0007669"/>
    <property type="project" value="TreeGrafter"/>
</dbReference>
<accession>A0A0V8EMZ8</accession>
<dbReference type="PROSITE" id="PS51679">
    <property type="entry name" value="SAM_MT_C5"/>
    <property type="match status" value="1"/>
</dbReference>
<evidence type="ECO:0000256" key="2">
    <source>
        <dbReference type="ARBA" id="ARBA00022603"/>
    </source>
</evidence>
<comment type="similarity">
    <text evidence="6 7">Belongs to the class I-like SAM-binding methyltransferase superfamily. C5-methyltransferase family.</text>
</comment>
<dbReference type="GO" id="GO:0032259">
    <property type="term" value="P:methylation"/>
    <property type="evidence" value="ECO:0007669"/>
    <property type="project" value="UniProtKB-KW"/>
</dbReference>
<evidence type="ECO:0000256" key="4">
    <source>
        <dbReference type="ARBA" id="ARBA00022691"/>
    </source>
</evidence>